<dbReference type="RefSeq" id="WP_274114943.1">
    <property type="nucleotide sequence ID" value="NZ_JAPCKI010000034.1"/>
</dbReference>
<proteinExistence type="predicted"/>
<organism evidence="2 3">
    <name type="scientific">Acidovorax benzenivorans</name>
    <dbReference type="NCBI Taxonomy" id="2987520"/>
    <lineage>
        <taxon>Bacteria</taxon>
        <taxon>Pseudomonadati</taxon>
        <taxon>Pseudomonadota</taxon>
        <taxon>Betaproteobacteria</taxon>
        <taxon>Burkholderiales</taxon>
        <taxon>Comamonadaceae</taxon>
        <taxon>Acidovorax</taxon>
    </lineage>
</organism>
<evidence type="ECO:0000256" key="1">
    <source>
        <dbReference type="SAM" id="MobiDB-lite"/>
    </source>
</evidence>
<reference evidence="2" key="1">
    <citation type="submission" date="2022-10" db="EMBL/GenBank/DDBJ databases">
        <title>Description of microaerobic benzene degrading bacteria.</title>
        <authorList>
            <person name="Bedics A."/>
            <person name="Tancsics A."/>
            <person name="Banerjee S."/>
        </authorList>
    </citation>
    <scope>NUCLEOTIDE SEQUENCE</scope>
    <source>
        <strain evidence="2">D2M1</strain>
    </source>
</reference>
<sequence length="75" mass="7652">MSEINTELSPIGIASADIVMSEGSPGEGTVTCEANLEDIVRSIRQPPGLGTLGSPPGLEGNDGKRATHGALPPFH</sequence>
<feature type="compositionally biased region" description="Low complexity" evidence="1">
    <location>
        <begin position="46"/>
        <end position="58"/>
    </location>
</feature>
<protein>
    <submittedName>
        <fullName evidence="2">Uncharacterized protein</fullName>
    </submittedName>
</protein>
<evidence type="ECO:0000313" key="3">
    <source>
        <dbReference type="Proteomes" id="UP001148932"/>
    </source>
</evidence>
<accession>A0ABT5S471</accession>
<keyword evidence="3" id="KW-1185">Reference proteome</keyword>
<gene>
    <name evidence="2" type="ORF">OIN59_25230</name>
</gene>
<name>A0ABT5S471_9BURK</name>
<dbReference type="EMBL" id="JAPCKI010000034">
    <property type="protein sequence ID" value="MDD2180734.1"/>
    <property type="molecule type" value="Genomic_DNA"/>
</dbReference>
<evidence type="ECO:0000313" key="2">
    <source>
        <dbReference type="EMBL" id="MDD2180734.1"/>
    </source>
</evidence>
<feature type="region of interest" description="Disordered" evidence="1">
    <location>
        <begin position="44"/>
        <end position="75"/>
    </location>
</feature>
<comment type="caution">
    <text evidence="2">The sequence shown here is derived from an EMBL/GenBank/DDBJ whole genome shotgun (WGS) entry which is preliminary data.</text>
</comment>
<dbReference type="Proteomes" id="UP001148932">
    <property type="component" value="Unassembled WGS sequence"/>
</dbReference>